<evidence type="ECO:0000313" key="3">
    <source>
        <dbReference type="EMBL" id="KXN70196.1"/>
    </source>
</evidence>
<feature type="domain" description="Mos1 transposase HTH" evidence="2">
    <location>
        <begin position="4"/>
        <end position="43"/>
    </location>
</feature>
<gene>
    <name evidence="3" type="ORF">CONCODRAFT_7281</name>
</gene>
<feature type="region of interest" description="Disordered" evidence="1">
    <location>
        <begin position="1"/>
        <end position="23"/>
    </location>
</feature>
<organism evidence="3 4">
    <name type="scientific">Conidiobolus coronatus (strain ATCC 28846 / CBS 209.66 / NRRL 28638)</name>
    <name type="common">Delacroixia coronata</name>
    <dbReference type="NCBI Taxonomy" id="796925"/>
    <lineage>
        <taxon>Eukaryota</taxon>
        <taxon>Fungi</taxon>
        <taxon>Fungi incertae sedis</taxon>
        <taxon>Zoopagomycota</taxon>
        <taxon>Entomophthoromycotina</taxon>
        <taxon>Entomophthoromycetes</taxon>
        <taxon>Entomophthorales</taxon>
        <taxon>Ancylistaceae</taxon>
        <taxon>Conidiobolus</taxon>
    </lineage>
</organism>
<dbReference type="Gene3D" id="1.10.10.1450">
    <property type="match status" value="1"/>
</dbReference>
<dbReference type="Pfam" id="PF17906">
    <property type="entry name" value="HTH_48"/>
    <property type="match status" value="1"/>
</dbReference>
<keyword evidence="4" id="KW-1185">Reference proteome</keyword>
<reference evidence="3 4" key="1">
    <citation type="journal article" date="2015" name="Genome Biol. Evol.">
        <title>Phylogenomic analyses indicate that early fungi evolved digesting cell walls of algal ancestors of land plants.</title>
        <authorList>
            <person name="Chang Y."/>
            <person name="Wang S."/>
            <person name="Sekimoto S."/>
            <person name="Aerts A.L."/>
            <person name="Choi C."/>
            <person name="Clum A."/>
            <person name="LaButti K.M."/>
            <person name="Lindquist E.A."/>
            <person name="Yee Ngan C."/>
            <person name="Ohm R.A."/>
            <person name="Salamov A.A."/>
            <person name="Grigoriev I.V."/>
            <person name="Spatafora J.W."/>
            <person name="Berbee M.L."/>
        </authorList>
    </citation>
    <scope>NUCLEOTIDE SEQUENCE [LARGE SCALE GENOMIC DNA]</scope>
    <source>
        <strain evidence="3 4">NRRL 28638</strain>
    </source>
</reference>
<dbReference type="AlphaFoldDB" id="A0A137P5A2"/>
<evidence type="ECO:0000259" key="2">
    <source>
        <dbReference type="Pfam" id="PF17906"/>
    </source>
</evidence>
<dbReference type="EMBL" id="KQ964510">
    <property type="protein sequence ID" value="KXN70196.1"/>
    <property type="molecule type" value="Genomic_DNA"/>
</dbReference>
<accession>A0A137P5A2</accession>
<protein>
    <recommendedName>
        <fullName evidence="2">Mos1 transposase HTH domain-containing protein</fullName>
    </recommendedName>
</protein>
<name>A0A137P5A2_CONC2</name>
<dbReference type="OrthoDB" id="7607195at2759"/>
<dbReference type="Proteomes" id="UP000070444">
    <property type="component" value="Unassembled WGS sequence"/>
</dbReference>
<proteinExistence type="predicted"/>
<dbReference type="InterPro" id="IPR041426">
    <property type="entry name" value="Mos1_HTH"/>
</dbReference>
<evidence type="ECO:0000313" key="4">
    <source>
        <dbReference type="Proteomes" id="UP000070444"/>
    </source>
</evidence>
<sequence>MVKLFDKGKSETEAHKELSKTHGSYKISEKPIRNWYQKFISEDRNLNGKKEISSEKKFTDECLIELIT</sequence>
<evidence type="ECO:0000256" key="1">
    <source>
        <dbReference type="SAM" id="MobiDB-lite"/>
    </source>
</evidence>
<feature type="compositionally biased region" description="Basic and acidic residues" evidence="1">
    <location>
        <begin position="1"/>
        <end position="20"/>
    </location>
</feature>